<dbReference type="InterPro" id="IPR019895">
    <property type="entry name" value="L_ocin_972_ABC"/>
</dbReference>
<dbReference type="PROSITE" id="PS50893">
    <property type="entry name" value="ABC_TRANSPORTER_2"/>
    <property type="match status" value="1"/>
</dbReference>
<reference evidence="6 7" key="1">
    <citation type="submission" date="2016-01" db="EMBL/GenBank/DDBJ databases">
        <title>Highly variable Streptococcus oralis are common among viridans streptococci isolated from primates.</title>
        <authorList>
            <person name="Denapaite D."/>
            <person name="Rieger M."/>
            <person name="Koendgen S."/>
            <person name="Brueckner R."/>
            <person name="Ochigava I."/>
            <person name="Kappeler P."/>
            <person name="Maetz-Rensing K."/>
            <person name="Leendertz F."/>
            <person name="Hakenbeck R."/>
        </authorList>
    </citation>
    <scope>NUCLEOTIDE SEQUENCE [LARGE SCALE GENOMIC DNA]</scope>
    <source>
        <strain evidence="6 7">DD21</strain>
    </source>
</reference>
<dbReference type="CDD" id="cd03255">
    <property type="entry name" value="ABC_MJ0796_LolCDE_FtsE"/>
    <property type="match status" value="1"/>
</dbReference>
<evidence type="ECO:0000256" key="1">
    <source>
        <dbReference type="ARBA" id="ARBA00005417"/>
    </source>
</evidence>
<dbReference type="NCBIfam" id="TIGR03608">
    <property type="entry name" value="L_ocin_972_ABC"/>
    <property type="match status" value="1"/>
</dbReference>
<keyword evidence="2" id="KW-0813">Transport</keyword>
<dbReference type="PROSITE" id="PS00211">
    <property type="entry name" value="ABC_TRANSPORTER_1"/>
    <property type="match status" value="1"/>
</dbReference>
<dbReference type="InterPro" id="IPR017871">
    <property type="entry name" value="ABC_transporter-like_CS"/>
</dbReference>
<dbReference type="InterPro" id="IPR003439">
    <property type="entry name" value="ABC_transporter-like_ATP-bd"/>
</dbReference>
<evidence type="ECO:0000313" key="7">
    <source>
        <dbReference type="Proteomes" id="UP000070053"/>
    </source>
</evidence>
<dbReference type="EMBL" id="LQZP01000453">
    <property type="protein sequence ID" value="KXT89213.1"/>
    <property type="molecule type" value="Genomic_DNA"/>
</dbReference>
<dbReference type="Proteomes" id="UP000070053">
    <property type="component" value="Unassembled WGS sequence"/>
</dbReference>
<comment type="similarity">
    <text evidence="1">Belongs to the ABC transporter superfamily.</text>
</comment>
<evidence type="ECO:0000259" key="5">
    <source>
        <dbReference type="PROSITE" id="PS50893"/>
    </source>
</evidence>
<name>A0A139PHY5_STROR</name>
<evidence type="ECO:0000256" key="2">
    <source>
        <dbReference type="ARBA" id="ARBA00022448"/>
    </source>
</evidence>
<dbReference type="AlphaFoldDB" id="A0A139PHY5"/>
<gene>
    <name evidence="6" type="ORF">SORDD21_01794</name>
</gene>
<feature type="domain" description="ABC transporter" evidence="5">
    <location>
        <begin position="2"/>
        <end position="211"/>
    </location>
</feature>
<accession>A0A139PHY5</accession>
<evidence type="ECO:0000256" key="4">
    <source>
        <dbReference type="ARBA" id="ARBA00022840"/>
    </source>
</evidence>
<protein>
    <submittedName>
        <fullName evidence="6">ABC transporter ATP-binding protein</fullName>
    </submittedName>
</protein>
<dbReference type="OrthoDB" id="9791546at2"/>
<keyword evidence="4 6" id="KW-0067">ATP-binding</keyword>
<dbReference type="Pfam" id="PF00005">
    <property type="entry name" value="ABC_tran"/>
    <property type="match status" value="1"/>
</dbReference>
<proteinExistence type="inferred from homology"/>
<dbReference type="GO" id="GO:0016887">
    <property type="term" value="F:ATP hydrolysis activity"/>
    <property type="evidence" value="ECO:0007669"/>
    <property type="project" value="InterPro"/>
</dbReference>
<evidence type="ECO:0000313" key="6">
    <source>
        <dbReference type="EMBL" id="KXT89213.1"/>
    </source>
</evidence>
<dbReference type="SUPFAM" id="SSF52540">
    <property type="entry name" value="P-loop containing nucleoside triphosphate hydrolases"/>
    <property type="match status" value="1"/>
</dbReference>
<dbReference type="PANTHER" id="PTHR42798:SF4">
    <property type="entry name" value="ABC TRANSPORTER DOMAIN-CONTAINING PROTEIN"/>
    <property type="match status" value="1"/>
</dbReference>
<dbReference type="InterPro" id="IPR027417">
    <property type="entry name" value="P-loop_NTPase"/>
</dbReference>
<dbReference type="PANTHER" id="PTHR42798">
    <property type="entry name" value="LIPOPROTEIN-RELEASING SYSTEM ATP-BINDING PROTEIN LOLD"/>
    <property type="match status" value="1"/>
</dbReference>
<dbReference type="Gene3D" id="3.40.50.300">
    <property type="entry name" value="P-loop containing nucleotide triphosphate hydrolases"/>
    <property type="match status" value="1"/>
</dbReference>
<comment type="caution">
    <text evidence="6">The sequence shown here is derived from an EMBL/GenBank/DDBJ whole genome shotgun (WGS) entry which is preliminary data.</text>
</comment>
<organism evidence="6 7">
    <name type="scientific">Streptococcus oralis</name>
    <dbReference type="NCBI Taxonomy" id="1303"/>
    <lineage>
        <taxon>Bacteria</taxon>
        <taxon>Bacillati</taxon>
        <taxon>Bacillota</taxon>
        <taxon>Bacilli</taxon>
        <taxon>Lactobacillales</taxon>
        <taxon>Streptococcaceae</taxon>
        <taxon>Streptococcus</taxon>
    </lineage>
</organism>
<dbReference type="SMART" id="SM00382">
    <property type="entry name" value="AAA"/>
    <property type="match status" value="1"/>
</dbReference>
<sequence length="211" mass="23601">MISIINLYKKIGSKEIFNNFSLNISEGEFVALVGPSGSGKTTLLNIIGLIDDQYSGAYSFEGNENIKINSRKSQKIIREKISYLFQNFALIDNETVRYNLLLALKYVDCNKKEKICKIKTVLAKLGLEEKLDSKISELSGGEQQRVAVARVLLKPSSLVLADEPTGSLDKTNRDNIIHLLKQMNQDGKTIVIVTHDLEVANECDRIINLKI</sequence>
<keyword evidence="3" id="KW-0547">Nucleotide-binding</keyword>
<dbReference type="InterPro" id="IPR017911">
    <property type="entry name" value="MacB-like_ATP-bd"/>
</dbReference>
<dbReference type="PATRIC" id="fig|1303.81.peg.2221"/>
<evidence type="ECO:0000256" key="3">
    <source>
        <dbReference type="ARBA" id="ARBA00022741"/>
    </source>
</evidence>
<dbReference type="GO" id="GO:0005524">
    <property type="term" value="F:ATP binding"/>
    <property type="evidence" value="ECO:0007669"/>
    <property type="project" value="UniProtKB-KW"/>
</dbReference>
<dbReference type="InterPro" id="IPR003593">
    <property type="entry name" value="AAA+_ATPase"/>
</dbReference>